<reference evidence="1 2" key="1">
    <citation type="submission" date="2017-01" db="EMBL/GenBank/DDBJ databases">
        <title>Genome sequencing of Arcobacter sp. LPB0137.</title>
        <authorList>
            <person name="Lee G.-W."/>
            <person name="Yi H."/>
        </authorList>
    </citation>
    <scope>NUCLEOTIDE SEQUENCE [LARGE SCALE GENOMIC DNA]</scope>
    <source>
        <strain evidence="1 2">LPB0137</strain>
    </source>
</reference>
<protein>
    <recommendedName>
        <fullName evidence="3">DUF4845 domain-containing protein</fullName>
    </recommendedName>
</protein>
<dbReference type="RefSeq" id="WP_076084501.1">
    <property type="nucleotide sequence ID" value="NZ_CP019070.1"/>
</dbReference>
<dbReference type="Proteomes" id="UP000186074">
    <property type="component" value="Chromosome"/>
</dbReference>
<dbReference type="EMBL" id="CP019070">
    <property type="protein sequence ID" value="APW64995.1"/>
    <property type="molecule type" value="Genomic_DNA"/>
</dbReference>
<sequence length="110" mass="13109">MKKSFTLLITIFLLSIFSYLAISILETKSLRNTNLQSQYLYLQASNHKEFLKQYIYTLQLDELKNLTHLEIEDTNFGIYSIIKKESNSYEIDLFVKSKEFDISLHEKIFR</sequence>
<proteinExistence type="predicted"/>
<evidence type="ECO:0000313" key="1">
    <source>
        <dbReference type="EMBL" id="APW64995.1"/>
    </source>
</evidence>
<keyword evidence="2" id="KW-1185">Reference proteome</keyword>
<organism evidence="1 2">
    <name type="scientific">Poseidonibacter parvus</name>
    <dbReference type="NCBI Taxonomy" id="1850254"/>
    <lineage>
        <taxon>Bacteria</taxon>
        <taxon>Pseudomonadati</taxon>
        <taxon>Campylobacterota</taxon>
        <taxon>Epsilonproteobacteria</taxon>
        <taxon>Campylobacterales</taxon>
        <taxon>Arcobacteraceae</taxon>
        <taxon>Poseidonibacter</taxon>
    </lineage>
</organism>
<dbReference type="OrthoDB" id="5349312at2"/>
<dbReference type="KEGG" id="alp:LPB137_03670"/>
<evidence type="ECO:0000313" key="2">
    <source>
        <dbReference type="Proteomes" id="UP000186074"/>
    </source>
</evidence>
<evidence type="ECO:0008006" key="3">
    <source>
        <dbReference type="Google" id="ProtNLM"/>
    </source>
</evidence>
<dbReference type="STRING" id="1850254.LPB137_03670"/>
<gene>
    <name evidence="1" type="ORF">LPB137_03670</name>
</gene>
<name>A0A1P8KKD5_9BACT</name>
<dbReference type="AlphaFoldDB" id="A0A1P8KKD5"/>
<accession>A0A1P8KKD5</accession>